<proteinExistence type="predicted"/>
<dbReference type="RefSeq" id="WP_121034238.1">
    <property type="nucleotide sequence ID" value="NZ_RBXT01000001.1"/>
</dbReference>
<dbReference type="OrthoDB" id="3765661at2"/>
<evidence type="ECO:0000313" key="1">
    <source>
        <dbReference type="EMBL" id="RKT79396.1"/>
    </source>
</evidence>
<comment type="caution">
    <text evidence="1">The sequence shown here is derived from an EMBL/GenBank/DDBJ whole genome shotgun (WGS) entry which is preliminary data.</text>
</comment>
<organism evidence="1 2">
    <name type="scientific">Terracoccus luteus</name>
    <dbReference type="NCBI Taxonomy" id="53356"/>
    <lineage>
        <taxon>Bacteria</taxon>
        <taxon>Bacillati</taxon>
        <taxon>Actinomycetota</taxon>
        <taxon>Actinomycetes</taxon>
        <taxon>Micrococcales</taxon>
        <taxon>Intrasporangiaceae</taxon>
        <taxon>Terracoccus</taxon>
    </lineage>
</organism>
<dbReference type="EMBL" id="RBXT01000001">
    <property type="protein sequence ID" value="RKT79396.1"/>
    <property type="molecule type" value="Genomic_DNA"/>
</dbReference>
<dbReference type="Gene3D" id="1.25.10.10">
    <property type="entry name" value="Leucine-rich Repeat Variant"/>
    <property type="match status" value="1"/>
</dbReference>
<keyword evidence="2" id="KW-1185">Reference proteome</keyword>
<dbReference type="Proteomes" id="UP000278440">
    <property type="component" value="Unassembled WGS sequence"/>
</dbReference>
<name>A0A495Y2S6_9MICO</name>
<gene>
    <name evidence="1" type="ORF">DFJ68_2864</name>
</gene>
<evidence type="ECO:0000313" key="2">
    <source>
        <dbReference type="Proteomes" id="UP000278440"/>
    </source>
</evidence>
<dbReference type="InterPro" id="IPR011989">
    <property type="entry name" value="ARM-like"/>
</dbReference>
<protein>
    <submittedName>
        <fullName evidence="1">Uncharacterized protein</fullName>
    </submittedName>
</protein>
<sequence>MSLKREAAWVVRSARRAARPAVSMAAVGRGGVDPDGVGYAPHHTSTVKRWEEAASDLTYWNVRRYEFLLGLPHGQLTCAVDHLARWRQPVRQQAVLRPPEARPVAETLELLEKALSTERMTGADWDLLTDDLGRMPHPLVRDRDWEAMLRRLVAECVVNLDVEYLLRDEAAARLAGHPRSGQIVARFVRSVIDDPGSQFFNDTLTLLQFTDEPQALGILAEQLREPANDHALRACLFALTTLARGRRLPPQYLRDVVPSALRLVRDTSLPYRVQRGAANVIRSVASDVGVQLATALSLEDQRAAASILLSGRAVDRDTLARMKRGVRAHMDAGVADTWDEPELQLLVDTALGSTDEHDRGMALSVLMLVPQGHWVGRAQAQQLREALAADDDVAALETLAVLSWLVQSEDAPLLVDLALDPTRPAALAAEAATVLGNITDRDAGQAVDADRRLALGIFTALRGIPDDTRRLGARTGATPDAVLRVHGFAYALGMRGRFDLMAGIRNSPLLTDHEYGAELAGILDYWLDLPEHIRPPAGEP</sequence>
<reference evidence="1 2" key="1">
    <citation type="submission" date="2018-10" db="EMBL/GenBank/DDBJ databases">
        <title>Sequencing the genomes of 1000 actinobacteria strains.</title>
        <authorList>
            <person name="Klenk H.-P."/>
        </authorList>
    </citation>
    <scope>NUCLEOTIDE SEQUENCE [LARGE SCALE GENOMIC DNA]</scope>
    <source>
        <strain evidence="1 2">DSM 44267</strain>
    </source>
</reference>
<dbReference type="AlphaFoldDB" id="A0A495Y2S6"/>
<accession>A0A495Y2S6</accession>
<dbReference type="SUPFAM" id="SSF48371">
    <property type="entry name" value="ARM repeat"/>
    <property type="match status" value="1"/>
</dbReference>
<dbReference type="InterPro" id="IPR016024">
    <property type="entry name" value="ARM-type_fold"/>
</dbReference>